<organism evidence="2 3">
    <name type="scientific">Operophtera brumata</name>
    <name type="common">Winter moth</name>
    <name type="synonym">Phalaena brumata</name>
    <dbReference type="NCBI Taxonomy" id="104452"/>
    <lineage>
        <taxon>Eukaryota</taxon>
        <taxon>Metazoa</taxon>
        <taxon>Ecdysozoa</taxon>
        <taxon>Arthropoda</taxon>
        <taxon>Hexapoda</taxon>
        <taxon>Insecta</taxon>
        <taxon>Pterygota</taxon>
        <taxon>Neoptera</taxon>
        <taxon>Endopterygota</taxon>
        <taxon>Lepidoptera</taxon>
        <taxon>Glossata</taxon>
        <taxon>Ditrysia</taxon>
        <taxon>Geometroidea</taxon>
        <taxon>Geometridae</taxon>
        <taxon>Larentiinae</taxon>
        <taxon>Operophtera</taxon>
    </lineage>
</organism>
<dbReference type="AlphaFoldDB" id="A0A0L7KX92"/>
<keyword evidence="3" id="KW-1185">Reference proteome</keyword>
<evidence type="ECO:0000256" key="1">
    <source>
        <dbReference type="SAM" id="MobiDB-lite"/>
    </source>
</evidence>
<evidence type="ECO:0000313" key="3">
    <source>
        <dbReference type="Proteomes" id="UP000037510"/>
    </source>
</evidence>
<dbReference type="EMBL" id="JTDY01004670">
    <property type="protein sequence ID" value="KOB67893.1"/>
    <property type="molecule type" value="Genomic_DNA"/>
</dbReference>
<gene>
    <name evidence="2" type="ORF">OBRU01_19137</name>
</gene>
<protein>
    <submittedName>
        <fullName evidence="2">Uncharacterized protein</fullName>
    </submittedName>
</protein>
<name>A0A0L7KX92_OPEBR</name>
<comment type="caution">
    <text evidence="2">The sequence shown here is derived from an EMBL/GenBank/DDBJ whole genome shotgun (WGS) entry which is preliminary data.</text>
</comment>
<dbReference type="Proteomes" id="UP000037510">
    <property type="component" value="Unassembled WGS sequence"/>
</dbReference>
<feature type="region of interest" description="Disordered" evidence="1">
    <location>
        <begin position="38"/>
        <end position="71"/>
    </location>
</feature>
<accession>A0A0L7KX92</accession>
<sequence length="93" mass="10153">MPAYTPRGIRQSAVRAHCSERVNDAGWPYVRRVPTLHRHGGGMPAYTVPPGASGSLLSERTAPRESTTRDGPTCGKRMYLYYCTVSTLASNVV</sequence>
<proteinExistence type="predicted"/>
<reference evidence="2 3" key="1">
    <citation type="journal article" date="2015" name="Genome Biol. Evol.">
        <title>The genome of winter moth (Operophtera brumata) provides a genomic perspective on sexual dimorphism and phenology.</title>
        <authorList>
            <person name="Derks M.F."/>
            <person name="Smit S."/>
            <person name="Salis L."/>
            <person name="Schijlen E."/>
            <person name="Bossers A."/>
            <person name="Mateman C."/>
            <person name="Pijl A.S."/>
            <person name="de Ridder D."/>
            <person name="Groenen M.A."/>
            <person name="Visser M.E."/>
            <person name="Megens H.J."/>
        </authorList>
    </citation>
    <scope>NUCLEOTIDE SEQUENCE [LARGE SCALE GENOMIC DNA]</scope>
    <source>
        <strain evidence="2">WM2013NL</strain>
        <tissue evidence="2">Head and thorax</tissue>
    </source>
</reference>
<evidence type="ECO:0000313" key="2">
    <source>
        <dbReference type="EMBL" id="KOB67893.1"/>
    </source>
</evidence>